<evidence type="ECO:0000313" key="3">
    <source>
        <dbReference type="Proteomes" id="UP001497480"/>
    </source>
</evidence>
<gene>
    <name evidence="2" type="ORF">LLUT_LOCUS3848</name>
</gene>
<dbReference type="Gene3D" id="2.60.120.620">
    <property type="entry name" value="q2cbj1_9rhob like domain"/>
    <property type="match status" value="1"/>
</dbReference>
<reference evidence="2 3" key="1">
    <citation type="submission" date="2024-03" db="EMBL/GenBank/DDBJ databases">
        <authorList>
            <person name="Martinez-Hernandez J."/>
        </authorList>
    </citation>
    <scope>NUCLEOTIDE SEQUENCE [LARGE SCALE GENOMIC DNA]</scope>
</reference>
<proteinExistence type="predicted"/>
<keyword evidence="3" id="KW-1185">Reference proteome</keyword>
<protein>
    <submittedName>
        <fullName evidence="2">Uncharacterized protein</fullName>
    </submittedName>
</protein>
<accession>A0AAV1W0P4</accession>
<organism evidence="2 3">
    <name type="scientific">Lupinus luteus</name>
    <name type="common">European yellow lupine</name>
    <dbReference type="NCBI Taxonomy" id="3873"/>
    <lineage>
        <taxon>Eukaryota</taxon>
        <taxon>Viridiplantae</taxon>
        <taxon>Streptophyta</taxon>
        <taxon>Embryophyta</taxon>
        <taxon>Tracheophyta</taxon>
        <taxon>Spermatophyta</taxon>
        <taxon>Magnoliopsida</taxon>
        <taxon>eudicotyledons</taxon>
        <taxon>Gunneridae</taxon>
        <taxon>Pentapetalae</taxon>
        <taxon>rosids</taxon>
        <taxon>fabids</taxon>
        <taxon>Fabales</taxon>
        <taxon>Fabaceae</taxon>
        <taxon>Papilionoideae</taxon>
        <taxon>50 kb inversion clade</taxon>
        <taxon>genistoids sensu lato</taxon>
        <taxon>core genistoids</taxon>
        <taxon>Genisteae</taxon>
        <taxon>Lupinus</taxon>
    </lineage>
</organism>
<dbReference type="Proteomes" id="UP001497480">
    <property type="component" value="Unassembled WGS sequence"/>
</dbReference>
<name>A0AAV1W0P4_LUPLU</name>
<comment type="caution">
    <text evidence="2">The sequence shown here is derived from an EMBL/GenBank/DDBJ whole genome shotgun (WGS) entry which is preliminary data.</text>
</comment>
<dbReference type="EMBL" id="CAXHTB010000003">
    <property type="protein sequence ID" value="CAL0302788.1"/>
    <property type="molecule type" value="Genomic_DNA"/>
</dbReference>
<evidence type="ECO:0000256" key="1">
    <source>
        <dbReference type="SAM" id="SignalP"/>
    </source>
</evidence>
<evidence type="ECO:0000313" key="2">
    <source>
        <dbReference type="EMBL" id="CAL0302788.1"/>
    </source>
</evidence>
<dbReference type="AlphaFoldDB" id="A0AAV1W0P4"/>
<feature type="signal peptide" evidence="1">
    <location>
        <begin position="1"/>
        <end position="26"/>
    </location>
</feature>
<keyword evidence="1" id="KW-0732">Signal</keyword>
<feature type="chain" id="PRO_5043427109" evidence="1">
    <location>
        <begin position="27"/>
        <end position="82"/>
    </location>
</feature>
<sequence length="82" mass="9740">MGYWHFLTLSLCFFLCLLSHIISVSSLRLPKLYRNHNTIHGPKVRFDPTLVTQVSWRPRAFVYKGFLSEKECDHLINMVRFI</sequence>